<accession>A0ABV8UJ43</accession>
<evidence type="ECO:0000313" key="5">
    <source>
        <dbReference type="Proteomes" id="UP001595799"/>
    </source>
</evidence>
<dbReference type="Pfam" id="PF05036">
    <property type="entry name" value="SPOR"/>
    <property type="match status" value="1"/>
</dbReference>
<name>A0ABV8UJ43_9PROT</name>
<gene>
    <name evidence="4" type="ORF">ACFOW6_07040</name>
</gene>
<feature type="domain" description="SPOR" evidence="3">
    <location>
        <begin position="235"/>
        <end position="321"/>
    </location>
</feature>
<dbReference type="InterPro" id="IPR036680">
    <property type="entry name" value="SPOR-like_sf"/>
</dbReference>
<feature type="compositionally biased region" description="Polar residues" evidence="1">
    <location>
        <begin position="157"/>
        <end position="169"/>
    </location>
</feature>
<feature type="region of interest" description="Disordered" evidence="1">
    <location>
        <begin position="1"/>
        <end position="36"/>
    </location>
</feature>
<dbReference type="RefSeq" id="WP_382421628.1">
    <property type="nucleotide sequence ID" value="NZ_JBHSCW010000003.1"/>
</dbReference>
<keyword evidence="5" id="KW-1185">Reference proteome</keyword>
<evidence type="ECO:0000259" key="3">
    <source>
        <dbReference type="PROSITE" id="PS51724"/>
    </source>
</evidence>
<sequence>MTYDPRFSWNEEDNPGELQGEQRTPRKQTGRGGGAGRRIVPALLAIGGLVLFAGIVWYAYSWGRSDGASEAIPVVQAPEGAEKERPENPGGMEVPYQDTLVLNPGNSENEDESVERLLPPPEEPVERSEESDVAATAADATGETEAPEETAGSETSQDAQESQETPVQEDQTDPADSEAQDTAQPEEQPAEMEDSATSQTAEISGETDVPEPAGDDPEAAAQGDPGTQDTADSSQTVADAFRIQLAAVRSNEAAQAEWQRLQNKHEELLGPLSLNIERADLGEQGVYYRIQAGPLSDEAAADTLCSDLQARDQACLVRSPQ</sequence>
<feature type="transmembrane region" description="Helical" evidence="2">
    <location>
        <begin position="39"/>
        <end position="60"/>
    </location>
</feature>
<evidence type="ECO:0000256" key="2">
    <source>
        <dbReference type="SAM" id="Phobius"/>
    </source>
</evidence>
<keyword evidence="2" id="KW-1133">Transmembrane helix</keyword>
<keyword evidence="2" id="KW-0812">Transmembrane</keyword>
<keyword evidence="2" id="KW-0472">Membrane</keyword>
<evidence type="ECO:0000313" key="4">
    <source>
        <dbReference type="EMBL" id="MFC4351293.1"/>
    </source>
</evidence>
<organism evidence="4 5">
    <name type="scientific">Fodinicurvata halophila</name>
    <dbReference type="NCBI Taxonomy" id="1419723"/>
    <lineage>
        <taxon>Bacteria</taxon>
        <taxon>Pseudomonadati</taxon>
        <taxon>Pseudomonadota</taxon>
        <taxon>Alphaproteobacteria</taxon>
        <taxon>Rhodospirillales</taxon>
        <taxon>Rhodovibrionaceae</taxon>
        <taxon>Fodinicurvata</taxon>
    </lineage>
</organism>
<feature type="compositionally biased region" description="Low complexity" evidence="1">
    <location>
        <begin position="133"/>
        <end position="156"/>
    </location>
</feature>
<comment type="caution">
    <text evidence="4">The sequence shown here is derived from an EMBL/GenBank/DDBJ whole genome shotgun (WGS) entry which is preliminary data.</text>
</comment>
<dbReference type="EMBL" id="JBHSCW010000003">
    <property type="protein sequence ID" value="MFC4351293.1"/>
    <property type="molecule type" value="Genomic_DNA"/>
</dbReference>
<protein>
    <submittedName>
        <fullName evidence="4">SPOR domain-containing protein</fullName>
    </submittedName>
</protein>
<dbReference type="Proteomes" id="UP001595799">
    <property type="component" value="Unassembled WGS sequence"/>
</dbReference>
<feature type="compositionally biased region" description="Polar residues" evidence="1">
    <location>
        <begin position="227"/>
        <end position="237"/>
    </location>
</feature>
<feature type="compositionally biased region" description="Acidic residues" evidence="1">
    <location>
        <begin position="170"/>
        <end position="179"/>
    </location>
</feature>
<evidence type="ECO:0000256" key="1">
    <source>
        <dbReference type="SAM" id="MobiDB-lite"/>
    </source>
</evidence>
<dbReference type="PROSITE" id="PS51724">
    <property type="entry name" value="SPOR"/>
    <property type="match status" value="1"/>
</dbReference>
<dbReference type="InterPro" id="IPR007730">
    <property type="entry name" value="SPOR-like_dom"/>
</dbReference>
<reference evidence="5" key="1">
    <citation type="journal article" date="2019" name="Int. J. Syst. Evol. Microbiol.">
        <title>The Global Catalogue of Microorganisms (GCM) 10K type strain sequencing project: providing services to taxonomists for standard genome sequencing and annotation.</title>
        <authorList>
            <consortium name="The Broad Institute Genomics Platform"/>
            <consortium name="The Broad Institute Genome Sequencing Center for Infectious Disease"/>
            <person name="Wu L."/>
            <person name="Ma J."/>
        </authorList>
    </citation>
    <scope>NUCLEOTIDE SEQUENCE [LARGE SCALE GENOMIC DNA]</scope>
    <source>
        <strain evidence="5">CECT 8472</strain>
    </source>
</reference>
<dbReference type="SUPFAM" id="SSF110997">
    <property type="entry name" value="Sporulation related repeat"/>
    <property type="match status" value="1"/>
</dbReference>
<dbReference type="Gene3D" id="3.30.70.1070">
    <property type="entry name" value="Sporulation related repeat"/>
    <property type="match status" value="1"/>
</dbReference>
<proteinExistence type="predicted"/>
<feature type="region of interest" description="Disordered" evidence="1">
    <location>
        <begin position="73"/>
        <end position="238"/>
    </location>
</feature>